<dbReference type="KEGG" id="cvr:CHLNCDRAFT_134718"/>
<feature type="region of interest" description="Disordered" evidence="4">
    <location>
        <begin position="335"/>
        <end position="467"/>
    </location>
</feature>
<dbReference type="InterPro" id="IPR050755">
    <property type="entry name" value="TRAFAC_YlqF/YawG_RiboMat"/>
</dbReference>
<feature type="compositionally biased region" description="Acidic residues" evidence="4">
    <location>
        <begin position="389"/>
        <end position="398"/>
    </location>
</feature>
<evidence type="ECO:0000256" key="2">
    <source>
        <dbReference type="ARBA" id="ARBA00023134"/>
    </source>
</evidence>
<evidence type="ECO:0000313" key="7">
    <source>
        <dbReference type="Proteomes" id="UP000008141"/>
    </source>
</evidence>
<evidence type="ECO:0000313" key="6">
    <source>
        <dbReference type="EMBL" id="EFN54955.1"/>
    </source>
</evidence>
<keyword evidence="3" id="KW-0378">Hydrolase</keyword>
<dbReference type="InParanoid" id="E1ZGL5"/>
<keyword evidence="3" id="KW-0539">Nucleus</keyword>
<dbReference type="Pfam" id="PF08153">
    <property type="entry name" value="NGP1NT"/>
    <property type="match status" value="1"/>
</dbReference>
<feature type="compositionally biased region" description="Low complexity" evidence="4">
    <location>
        <begin position="399"/>
        <end position="408"/>
    </location>
</feature>
<evidence type="ECO:0000256" key="4">
    <source>
        <dbReference type="SAM" id="MobiDB-lite"/>
    </source>
</evidence>
<proteinExistence type="inferred from homology"/>
<dbReference type="Gene3D" id="3.40.50.300">
    <property type="entry name" value="P-loop containing nucleotide triphosphate hydrolases"/>
    <property type="match status" value="1"/>
</dbReference>
<keyword evidence="2 3" id="KW-0342">GTP-binding</keyword>
<feature type="compositionally biased region" description="Basic and acidic residues" evidence="4">
    <location>
        <begin position="7"/>
        <end position="21"/>
    </location>
</feature>
<evidence type="ECO:0000259" key="5">
    <source>
        <dbReference type="Pfam" id="PF08153"/>
    </source>
</evidence>
<feature type="compositionally biased region" description="Acidic residues" evidence="4">
    <location>
        <begin position="341"/>
        <end position="352"/>
    </location>
</feature>
<accession>E1ZGL5</accession>
<dbReference type="STRING" id="554065.E1ZGL5"/>
<evidence type="ECO:0000256" key="1">
    <source>
        <dbReference type="ARBA" id="ARBA00022741"/>
    </source>
</evidence>
<feature type="compositionally biased region" description="Acidic residues" evidence="4">
    <location>
        <begin position="409"/>
        <end position="427"/>
    </location>
</feature>
<organism evidence="7">
    <name type="scientific">Chlorella variabilis</name>
    <name type="common">Green alga</name>
    <dbReference type="NCBI Taxonomy" id="554065"/>
    <lineage>
        <taxon>Eukaryota</taxon>
        <taxon>Viridiplantae</taxon>
        <taxon>Chlorophyta</taxon>
        <taxon>core chlorophytes</taxon>
        <taxon>Trebouxiophyceae</taxon>
        <taxon>Chlorellales</taxon>
        <taxon>Chlorellaceae</taxon>
        <taxon>Chlorella clade</taxon>
        <taxon>Chlorella</taxon>
    </lineage>
</organism>
<protein>
    <recommendedName>
        <fullName evidence="3">Nuclear/nucleolar GTPase 2</fullName>
    </recommendedName>
</protein>
<dbReference type="OrthoDB" id="444945at2759"/>
<dbReference type="EMBL" id="GL433846">
    <property type="protein sequence ID" value="EFN54955.1"/>
    <property type="molecule type" value="Genomic_DNA"/>
</dbReference>
<dbReference type="InterPro" id="IPR012971">
    <property type="entry name" value="NOG2_N_dom"/>
</dbReference>
<feature type="region of interest" description="Disordered" evidence="4">
    <location>
        <begin position="1"/>
        <end position="46"/>
    </location>
</feature>
<comment type="subcellular location">
    <subcellularLocation>
        <location evidence="3">Nucleus</location>
        <location evidence="3">Nucleolus</location>
    </subcellularLocation>
</comment>
<feature type="domain" description="Nucleolar GTP-binding protein 2 N-terminal" evidence="5">
    <location>
        <begin position="60"/>
        <end position="123"/>
    </location>
</feature>
<dbReference type="RefSeq" id="XP_005847057.1">
    <property type="nucleotide sequence ID" value="XM_005846995.1"/>
</dbReference>
<dbReference type="GeneID" id="17354232"/>
<dbReference type="Proteomes" id="UP000008141">
    <property type="component" value="Unassembled WGS sequence"/>
</dbReference>
<dbReference type="AlphaFoldDB" id="E1ZGL5"/>
<dbReference type="Gene3D" id="1.10.1580.10">
    <property type="match status" value="1"/>
</dbReference>
<dbReference type="InterPro" id="IPR023179">
    <property type="entry name" value="GTP-bd_ortho_bundle_sf"/>
</dbReference>
<feature type="compositionally biased region" description="Acidic residues" evidence="4">
    <location>
        <begin position="363"/>
        <end position="373"/>
    </location>
</feature>
<dbReference type="OMA" id="GDANRAN"/>
<sequence>MVKAKRDKAPKDTRKPKHSGDANRANKQSKNGLRDASTARGGCHGGLPVAAARAVRRLEMYKSRAKRDKKGRIISREFQSKELPSTRIQPDRRWFGNTRVIGQKQLEAFREEMGAKVADPYAVCSVAPIPGETKVWQYITLMKRIFLIDCPGVVYNKTDDSQSDIVLKGVVRVENLEDATEHVGPVLERVKPEYLRRAYKAASWSGVEDFLGQVARQTGKLGKGGEPDLNTAARMVLYDWQRGKIPFFTLPPGHTDEKPGRGGDADGDAAAAAAAAAEGGQAAPLAAEAVTEEDAKAAVDGDPEKAAAAARALAADAAAAAAKQRRLAIPVQQGFFTPADAGEEEEGEEEGAGYESDVISSGSEEEEEEEEEEGSPRGPGDSASSGEGESGDEEDGDGSSEQASGSGSSEDEDDEDEDDAGYDDQELSWEAVMAVMQGGAPAQEDEDGGEGAAAAAVAGSKRKRKQR</sequence>
<evidence type="ECO:0000256" key="3">
    <source>
        <dbReference type="RuleBase" id="RU364023"/>
    </source>
</evidence>
<comment type="function">
    <text evidence="3">GTPase involved in pre-60S ribosomal subunit maturation.</text>
</comment>
<dbReference type="GO" id="GO:0005525">
    <property type="term" value="F:GTP binding"/>
    <property type="evidence" value="ECO:0007669"/>
    <property type="project" value="UniProtKB-KW"/>
</dbReference>
<dbReference type="FunFam" id="1.10.1580.10:FF:000001">
    <property type="entry name" value="Nucleolar GTP-binding protein 2"/>
    <property type="match status" value="1"/>
</dbReference>
<gene>
    <name evidence="6" type="ORF">CHLNCDRAFT_134718</name>
</gene>
<dbReference type="eggNOG" id="KOG2423">
    <property type="taxonomic scope" value="Eukaryota"/>
</dbReference>
<dbReference type="SUPFAM" id="SSF52540">
    <property type="entry name" value="P-loop containing nucleoside triphosphate hydrolases"/>
    <property type="match status" value="1"/>
</dbReference>
<name>E1ZGL5_CHLVA</name>
<dbReference type="PANTHER" id="PTHR11089">
    <property type="entry name" value="GTP-BINDING PROTEIN-RELATED"/>
    <property type="match status" value="1"/>
</dbReference>
<comment type="similarity">
    <text evidence="3">Belongs to the TRAFAC class YlqF/YawG GTPase family. RsgA subfamily.</text>
</comment>
<feature type="compositionally biased region" description="Basic and acidic residues" evidence="4">
    <location>
        <begin position="254"/>
        <end position="264"/>
    </location>
</feature>
<reference evidence="6 7" key="1">
    <citation type="journal article" date="2010" name="Plant Cell">
        <title>The Chlorella variabilis NC64A genome reveals adaptation to photosymbiosis, coevolution with viruses, and cryptic sex.</title>
        <authorList>
            <person name="Blanc G."/>
            <person name="Duncan G."/>
            <person name="Agarkova I."/>
            <person name="Borodovsky M."/>
            <person name="Gurnon J."/>
            <person name="Kuo A."/>
            <person name="Lindquist E."/>
            <person name="Lucas S."/>
            <person name="Pangilinan J."/>
            <person name="Polle J."/>
            <person name="Salamov A."/>
            <person name="Terry A."/>
            <person name="Yamada T."/>
            <person name="Dunigan D.D."/>
            <person name="Grigoriev I.V."/>
            <person name="Claverie J.M."/>
            <person name="Van Etten J.L."/>
        </authorList>
    </citation>
    <scope>NUCLEOTIDE SEQUENCE [LARGE SCALE GENOMIC DNA]</scope>
    <source>
        <strain evidence="6 7">NC64A</strain>
    </source>
</reference>
<dbReference type="GO" id="GO:0016787">
    <property type="term" value="F:hydrolase activity"/>
    <property type="evidence" value="ECO:0007669"/>
    <property type="project" value="UniProtKB-KW"/>
</dbReference>
<dbReference type="GO" id="GO:0005730">
    <property type="term" value="C:nucleolus"/>
    <property type="evidence" value="ECO:0007669"/>
    <property type="project" value="UniProtKB-SubCell"/>
</dbReference>
<dbReference type="InterPro" id="IPR027417">
    <property type="entry name" value="P-loop_NTPase"/>
</dbReference>
<keyword evidence="1 3" id="KW-0547">Nucleotide-binding</keyword>
<dbReference type="PANTHER" id="PTHR11089:SF9">
    <property type="entry name" value="NUCLEOLAR GTP-BINDING PROTEIN 2"/>
    <property type="match status" value="1"/>
</dbReference>
<keyword evidence="7" id="KW-1185">Reference proteome</keyword>
<feature type="region of interest" description="Disordered" evidence="4">
    <location>
        <begin position="248"/>
        <end position="269"/>
    </location>
</feature>